<protein>
    <submittedName>
        <fullName evidence="1">Uncharacterized protein</fullName>
    </submittedName>
</protein>
<dbReference type="EMBL" id="LR797193">
    <property type="protein sequence ID" value="CAB4193053.1"/>
    <property type="molecule type" value="Genomic_DNA"/>
</dbReference>
<evidence type="ECO:0000313" key="1">
    <source>
        <dbReference type="EMBL" id="CAB4193053.1"/>
    </source>
</evidence>
<sequence length="52" mass="5887">MKGNAMNCELCGNEINDGSWRERAIDEHEVSYACVECVKIHDATAEEEWGDK</sequence>
<proteinExistence type="predicted"/>
<gene>
    <name evidence="1" type="ORF">UFOVP1246_33</name>
</gene>
<reference evidence="1" key="1">
    <citation type="submission" date="2020-05" db="EMBL/GenBank/DDBJ databases">
        <authorList>
            <person name="Chiriac C."/>
            <person name="Salcher M."/>
            <person name="Ghai R."/>
            <person name="Kavagutti S V."/>
        </authorList>
    </citation>
    <scope>NUCLEOTIDE SEQUENCE</scope>
</reference>
<organism evidence="1">
    <name type="scientific">uncultured Caudovirales phage</name>
    <dbReference type="NCBI Taxonomy" id="2100421"/>
    <lineage>
        <taxon>Viruses</taxon>
        <taxon>Duplodnaviria</taxon>
        <taxon>Heunggongvirae</taxon>
        <taxon>Uroviricota</taxon>
        <taxon>Caudoviricetes</taxon>
        <taxon>Peduoviridae</taxon>
        <taxon>Maltschvirus</taxon>
        <taxon>Maltschvirus maltsch</taxon>
    </lineage>
</organism>
<name>A0A6J5R7V9_9CAUD</name>
<accession>A0A6J5R7V9</accession>